<dbReference type="Proteomes" id="UP000593663">
    <property type="component" value="Chromosome 1"/>
</dbReference>
<evidence type="ECO:0000313" key="3">
    <source>
        <dbReference type="Proteomes" id="UP000221538"/>
    </source>
</evidence>
<evidence type="ECO:0000313" key="1">
    <source>
        <dbReference type="EMBL" id="GAY22384.1"/>
    </source>
</evidence>
<dbReference type="EC" id="2.7.1.31" evidence="1"/>
<dbReference type="Proteomes" id="UP000221538">
    <property type="component" value="Unassembled WGS sequence"/>
</dbReference>
<sequence length="267" mass="29296">MRNDALDAVEGLTRRALEEAGGRLLVIGLCGAQGSGKSTLAAGLRQRLQSDGIPAAILSIDDLYRTRAEREAMARSIHPLLRTRGVPGTHDVALGLRVIDALERGEATLLPRFDKASDDPLPEGRWEKAATGTRLLLLEGWCVGALPQGAAALVEPVNALEREEDADGVWRAFANRALAGDYQALFARLDRLVLLAAPDFGIVRCWRTQQEHDLRKEAGGGMPDARIARFVQHYERLTRHILEEMPGRADLTIRLDEMRRVIGICNG</sequence>
<keyword evidence="1" id="KW-0418">Kinase</keyword>
<dbReference type="Pfam" id="PF03308">
    <property type="entry name" value="MeaB"/>
    <property type="match status" value="1"/>
</dbReference>
<reference evidence="1" key="4">
    <citation type="submission" date="2017-10" db="EMBL/GenBank/DDBJ databases">
        <authorList>
            <person name="Banno H."/>
            <person name="Chua N.-H."/>
        </authorList>
    </citation>
    <scope>NUCLEOTIDE SEQUENCE</scope>
    <source>
        <strain evidence="1">OMI</strain>
    </source>
</reference>
<reference evidence="4" key="5">
    <citation type="submission" date="2020-08" db="EMBL/GenBank/DDBJ databases">
        <title>Complete genome sequence of Sphingobium barthaii strain KK22, a high-molecular-weight polycyclic aromatic hydrocarbon-degrading soil bacterium.</title>
        <authorList>
            <person name="Mori J.F."/>
            <person name="Kanaly R.A."/>
        </authorList>
    </citation>
    <scope>NUCLEOTIDE SEQUENCE [LARGE SCALE GENOMIC DNA]</scope>
    <source>
        <strain evidence="4">KK22</strain>
    </source>
</reference>
<organism evidence="1 3">
    <name type="scientific">Sphingobium fuliginis (strain ATCC 27551)</name>
    <dbReference type="NCBI Taxonomy" id="336203"/>
    <lineage>
        <taxon>Bacteria</taxon>
        <taxon>Pseudomonadati</taxon>
        <taxon>Pseudomonadota</taxon>
        <taxon>Alphaproteobacteria</taxon>
        <taxon>Sphingomonadales</taxon>
        <taxon>Sphingomonadaceae</taxon>
        <taxon>Sphingobium</taxon>
    </lineage>
</organism>
<dbReference type="SUPFAM" id="SSF52540">
    <property type="entry name" value="P-loop containing nucleoside triphosphate hydrolases"/>
    <property type="match status" value="1"/>
</dbReference>
<gene>
    <name evidence="2" type="ORF">H5V43_10595</name>
    <name evidence="1" type="ORF">SFOMI_2940</name>
</gene>
<dbReference type="Gene3D" id="3.40.50.300">
    <property type="entry name" value="P-loop containing nucleotide triphosphate hydrolases"/>
    <property type="match status" value="1"/>
</dbReference>
<dbReference type="KEGG" id="sbar:H5V43_10595"/>
<reference evidence="2" key="6">
    <citation type="journal article" date="2021" name="Microbiol. Resour. Announc.">
        <title>Complete Genome Sequence of Sphingobium barthaii KK22, a High-Molecular-Weight Polycyclic Aromatic Hydrocarbon-Degrading Soil Bacterium.</title>
        <authorList>
            <person name="Mori J.F."/>
            <person name="Kanaly R.A."/>
        </authorList>
    </citation>
    <scope>NUCLEOTIDE SEQUENCE</scope>
    <source>
        <strain evidence="2">KK22</strain>
    </source>
</reference>
<keyword evidence="1" id="KW-0808">Transferase</keyword>
<dbReference type="RefSeq" id="WP_025548646.1">
    <property type="nucleotide sequence ID" value="NZ_BATN01000025.1"/>
</dbReference>
<reference evidence="1 3" key="1">
    <citation type="journal article" date="2013" name="Biodegradation">
        <title>Occurrence of 4-tert-butylphenol (4-t-BP) biodegradation in an aquatic sample caused by the presence of Spirodela polyrrhiza and isolation of a 4-t-BP-utilizing bacterium.</title>
        <authorList>
            <person name="Ogata Y."/>
            <person name="Toyama T."/>
            <person name="Yu N."/>
            <person name="Wang X."/>
            <person name="Sei K."/>
            <person name="Ike M."/>
        </authorList>
    </citation>
    <scope>NUCLEOTIDE SEQUENCE [LARGE SCALE GENOMIC DNA]</scope>
    <source>
        <strain evidence="1 3">OMI</strain>
    </source>
</reference>
<evidence type="ECO:0000313" key="4">
    <source>
        <dbReference type="Proteomes" id="UP000593663"/>
    </source>
</evidence>
<proteinExistence type="predicted"/>
<reference evidence="1" key="3">
    <citation type="submission" date="2017-10" db="EMBL/GenBank/DDBJ databases">
        <title>Bioaugmenting a lab-scale membrane bioreactor with Sphingobium fuliginis OMI to degrade 4-tert-butylphenol.</title>
        <authorList>
            <person name="Takada K."/>
            <person name="Shiba T."/>
            <person name="Soda S."/>
            <person name="Inoue D."/>
            <person name="Miyake M."/>
            <person name="Eguchi M."/>
            <person name="Ike M."/>
        </authorList>
    </citation>
    <scope>NUCLEOTIDE SEQUENCE</scope>
    <source>
        <strain evidence="1">OMI</strain>
    </source>
</reference>
<dbReference type="InterPro" id="IPR027417">
    <property type="entry name" value="P-loop_NTPase"/>
</dbReference>
<evidence type="ECO:0000313" key="2">
    <source>
        <dbReference type="EMBL" id="QOT70593.1"/>
    </source>
</evidence>
<dbReference type="EMBL" id="CP060035">
    <property type="protein sequence ID" value="QOT70593.1"/>
    <property type="molecule type" value="Genomic_DNA"/>
</dbReference>
<dbReference type="EMBL" id="BEWI01000032">
    <property type="protein sequence ID" value="GAY22384.1"/>
    <property type="molecule type" value="Genomic_DNA"/>
</dbReference>
<accession>A0A292ZHL8</accession>
<protein>
    <submittedName>
        <fullName evidence="1 2">Kinase</fullName>
        <ecNumber evidence="1">2.7.1.31</ecNumber>
    </submittedName>
</protein>
<dbReference type="AlphaFoldDB" id="A0A292ZHL8"/>
<name>A0A292ZHL8_SPHSA</name>
<reference evidence="1 3" key="2">
    <citation type="journal article" date="2013" name="Environ. Sci. Technol.">
        <title>The 4-tert-butylphenol-utilizing bacterium Sphingobium fuliginis OMI can degrade bisphenols via phenolic ring hydroxylation and meta-cleavage pathway.</title>
        <authorList>
            <person name="Ogata Y."/>
            <person name="Goda S."/>
            <person name="Toyama T."/>
            <person name="Sei K."/>
            <person name="Ike M."/>
        </authorList>
    </citation>
    <scope>NUCLEOTIDE SEQUENCE [LARGE SCALE GENOMIC DNA]</scope>
    <source>
        <strain evidence="1 3">OMI</strain>
    </source>
</reference>
<dbReference type="GO" id="GO:0008887">
    <property type="term" value="F:glycerate kinase activity"/>
    <property type="evidence" value="ECO:0007669"/>
    <property type="project" value="UniProtKB-EC"/>
</dbReference>